<dbReference type="Proteomes" id="UP000294901">
    <property type="component" value="Unassembled WGS sequence"/>
</dbReference>
<keyword evidence="4" id="KW-1185">Reference proteome</keyword>
<dbReference type="InterPro" id="IPR036291">
    <property type="entry name" value="NAD(P)-bd_dom_sf"/>
</dbReference>
<keyword evidence="1" id="KW-0560">Oxidoreductase</keyword>
<dbReference type="Gene3D" id="3.40.50.720">
    <property type="entry name" value="NAD(P)-binding Rossmann-like Domain"/>
    <property type="match status" value="1"/>
</dbReference>
<dbReference type="GO" id="GO:0016491">
    <property type="term" value="F:oxidoreductase activity"/>
    <property type="evidence" value="ECO:0007669"/>
    <property type="project" value="UniProtKB-KW"/>
</dbReference>
<protein>
    <submittedName>
        <fullName evidence="3">Putative dehydrogenase</fullName>
    </submittedName>
</protein>
<gene>
    <name evidence="3" type="ORF">C8E87_6011</name>
</gene>
<reference evidence="3 4" key="1">
    <citation type="submission" date="2019-03" db="EMBL/GenBank/DDBJ databases">
        <title>Sequencing the genomes of 1000 actinobacteria strains.</title>
        <authorList>
            <person name="Klenk H.-P."/>
        </authorList>
    </citation>
    <scope>NUCLEOTIDE SEQUENCE [LARGE SCALE GENOMIC DNA]</scope>
    <source>
        <strain evidence="3 4">DSM 43805</strain>
    </source>
</reference>
<dbReference type="InterPro" id="IPR050463">
    <property type="entry name" value="Gfo/Idh/MocA_oxidrdct_glycsds"/>
</dbReference>
<dbReference type="InterPro" id="IPR000683">
    <property type="entry name" value="Gfo/Idh/MocA-like_OxRdtase_N"/>
</dbReference>
<proteinExistence type="predicted"/>
<dbReference type="SUPFAM" id="SSF51735">
    <property type="entry name" value="NAD(P)-binding Rossmann-fold domains"/>
    <property type="match status" value="1"/>
</dbReference>
<dbReference type="AlphaFoldDB" id="A0A4R6JZD6"/>
<accession>A0A4R6JZD6</accession>
<evidence type="ECO:0000259" key="2">
    <source>
        <dbReference type="Pfam" id="PF01408"/>
    </source>
</evidence>
<evidence type="ECO:0000313" key="4">
    <source>
        <dbReference type="Proteomes" id="UP000294901"/>
    </source>
</evidence>
<dbReference type="OrthoDB" id="9812981at2"/>
<sequence length="363" mass="38709">MKARVGLIGANGHGRWHRRRIADLSPSVELVGLADLQPIDPPPDAPAFTDHRALLAETRPDVVVICTPPHTHLPIALDALDAGCDLLLEKPPVTSVAAHHTLVDAVSRAGRACQVGFQALGSQAWSRFRSALDPSVTALTAVASWKRDDAYYARAPWAGRRTVNGRPVVDGALVNPLAHAVMQALAAGAAAGSGRPRLLEVERYRVRPIEVEDTAFARITFDSGLPLLVAVTLAGEDFIAGEIDARGPNGRARLEYPTDRLALPGDPELVEVPGRTDLLTNLLDHRSSGAGLLVPLESTIDFTTVLEALTQPDAPIPQLVDASGRTIPGINALLRQSAETLMLPSEMGVGWATKPEHHRLPVP</sequence>
<feature type="domain" description="Gfo/Idh/MocA-like oxidoreductase N-terminal" evidence="2">
    <location>
        <begin position="4"/>
        <end position="117"/>
    </location>
</feature>
<dbReference type="EMBL" id="SNWR01000001">
    <property type="protein sequence ID" value="TDO42244.1"/>
    <property type="molecule type" value="Genomic_DNA"/>
</dbReference>
<dbReference type="PANTHER" id="PTHR43818">
    <property type="entry name" value="BCDNA.GH03377"/>
    <property type="match status" value="1"/>
</dbReference>
<organism evidence="3 4">
    <name type="scientific">Paractinoplanes brasiliensis</name>
    <dbReference type="NCBI Taxonomy" id="52695"/>
    <lineage>
        <taxon>Bacteria</taxon>
        <taxon>Bacillati</taxon>
        <taxon>Actinomycetota</taxon>
        <taxon>Actinomycetes</taxon>
        <taxon>Micromonosporales</taxon>
        <taxon>Micromonosporaceae</taxon>
        <taxon>Paractinoplanes</taxon>
    </lineage>
</organism>
<dbReference type="Pfam" id="PF01408">
    <property type="entry name" value="GFO_IDH_MocA"/>
    <property type="match status" value="1"/>
</dbReference>
<dbReference type="RefSeq" id="WP_133876163.1">
    <property type="nucleotide sequence ID" value="NZ_BOMD01000057.1"/>
</dbReference>
<evidence type="ECO:0000256" key="1">
    <source>
        <dbReference type="ARBA" id="ARBA00023002"/>
    </source>
</evidence>
<comment type="caution">
    <text evidence="3">The sequence shown here is derived from an EMBL/GenBank/DDBJ whole genome shotgun (WGS) entry which is preliminary data.</text>
</comment>
<dbReference type="PANTHER" id="PTHR43818:SF11">
    <property type="entry name" value="BCDNA.GH03377"/>
    <property type="match status" value="1"/>
</dbReference>
<evidence type="ECO:0000313" key="3">
    <source>
        <dbReference type="EMBL" id="TDO42244.1"/>
    </source>
</evidence>
<name>A0A4R6JZD6_9ACTN</name>
<dbReference type="Gene3D" id="3.30.360.10">
    <property type="entry name" value="Dihydrodipicolinate Reductase, domain 2"/>
    <property type="match status" value="1"/>
</dbReference>
<dbReference type="GO" id="GO:0000166">
    <property type="term" value="F:nucleotide binding"/>
    <property type="evidence" value="ECO:0007669"/>
    <property type="project" value="InterPro"/>
</dbReference>